<dbReference type="RefSeq" id="WP_026990324.1">
    <property type="nucleotide sequence ID" value="NZ_AUGP01000017.1"/>
</dbReference>
<proteinExistence type="predicted"/>
<sequence>MKTIYILIILGITTVCRAQSLILPILESASNIVQGAYYKDLDNELGKFVGTWKYTIGTTSFTITLQKKAMFYNTYDNYYEDIIIGEYKYISNGVTIVNTLPNLGTNYDSQYKYNISGLIIKDQYSQPVGNRRIQLGFVDPERDYLNMGIFIKYIAAVGNTPAKIEIEFTGSMSIVPSDTAPTSLRVPEQNYVLLKQ</sequence>
<dbReference type="Pfam" id="PF20448">
    <property type="entry name" value="DUF6705"/>
    <property type="match status" value="1"/>
</dbReference>
<dbReference type="InterPro" id="IPR046551">
    <property type="entry name" value="DUF6705"/>
</dbReference>
<name>A0A0A2MPY0_9FLAO</name>
<dbReference type="Proteomes" id="UP000030111">
    <property type="component" value="Unassembled WGS sequence"/>
</dbReference>
<dbReference type="STRING" id="1121898.GCA_000422725_01444"/>
<dbReference type="eggNOG" id="ENOG503462H">
    <property type="taxonomic scope" value="Bacteria"/>
</dbReference>
<feature type="domain" description="DUF6705" evidence="1">
    <location>
        <begin position="1"/>
        <end position="196"/>
    </location>
</feature>
<organism evidence="2 3">
    <name type="scientific">Flavobacterium subsaxonicum WB 4.1-42 = DSM 21790</name>
    <dbReference type="NCBI Taxonomy" id="1121898"/>
    <lineage>
        <taxon>Bacteria</taxon>
        <taxon>Pseudomonadati</taxon>
        <taxon>Bacteroidota</taxon>
        <taxon>Flavobacteriia</taxon>
        <taxon>Flavobacteriales</taxon>
        <taxon>Flavobacteriaceae</taxon>
        <taxon>Flavobacterium</taxon>
    </lineage>
</organism>
<dbReference type="EMBL" id="JRLY01000002">
    <property type="protein sequence ID" value="KGO94394.1"/>
    <property type="molecule type" value="Genomic_DNA"/>
</dbReference>
<protein>
    <recommendedName>
        <fullName evidence="1">DUF6705 domain-containing protein</fullName>
    </recommendedName>
</protein>
<accession>A0A0A2MPY0</accession>
<dbReference type="OrthoDB" id="1261237at2"/>
<reference evidence="2 3" key="1">
    <citation type="submission" date="2013-09" db="EMBL/GenBank/DDBJ databases">
        <authorList>
            <person name="Zeng Z."/>
            <person name="Chen C."/>
        </authorList>
    </citation>
    <scope>NUCLEOTIDE SEQUENCE [LARGE SCALE GENOMIC DNA]</scope>
    <source>
        <strain evidence="2 3">WB 4.1-42</strain>
    </source>
</reference>
<gene>
    <name evidence="2" type="ORF">Q766_05620</name>
</gene>
<evidence type="ECO:0000313" key="2">
    <source>
        <dbReference type="EMBL" id="KGO94394.1"/>
    </source>
</evidence>
<comment type="caution">
    <text evidence="2">The sequence shown here is derived from an EMBL/GenBank/DDBJ whole genome shotgun (WGS) entry which is preliminary data.</text>
</comment>
<dbReference type="AlphaFoldDB" id="A0A0A2MPY0"/>
<evidence type="ECO:0000259" key="1">
    <source>
        <dbReference type="Pfam" id="PF20448"/>
    </source>
</evidence>
<evidence type="ECO:0000313" key="3">
    <source>
        <dbReference type="Proteomes" id="UP000030111"/>
    </source>
</evidence>
<keyword evidence="3" id="KW-1185">Reference proteome</keyword>